<evidence type="ECO:0000313" key="1">
    <source>
        <dbReference type="EMBL" id="KZC06785.1"/>
    </source>
</evidence>
<dbReference type="EMBL" id="KQ434813">
    <property type="protein sequence ID" value="KZC06785.1"/>
    <property type="molecule type" value="Genomic_DNA"/>
</dbReference>
<proteinExistence type="predicted"/>
<sequence>LGWLLGVDRNTLGHIIREEVKRDKLRVWLWKRAEKFDEKIRKGEVTPLVKECWIERKKSEEVGNWTRREKKREDCYRRCGYSEREVERIRNENKEAWRILVARDRVVQEQERMKSVWNSKYALRYKRGQEDWRSYGDKGMGLEWAKQLRQRRREKRKENVGES</sequence>
<organism evidence="1 2">
    <name type="scientific">Dufourea novaeangliae</name>
    <name type="common">Sweat bee</name>
    <dbReference type="NCBI Taxonomy" id="178035"/>
    <lineage>
        <taxon>Eukaryota</taxon>
        <taxon>Metazoa</taxon>
        <taxon>Ecdysozoa</taxon>
        <taxon>Arthropoda</taxon>
        <taxon>Hexapoda</taxon>
        <taxon>Insecta</taxon>
        <taxon>Pterygota</taxon>
        <taxon>Neoptera</taxon>
        <taxon>Endopterygota</taxon>
        <taxon>Hymenoptera</taxon>
        <taxon>Apocrita</taxon>
        <taxon>Aculeata</taxon>
        <taxon>Apoidea</taxon>
        <taxon>Anthophila</taxon>
        <taxon>Halictidae</taxon>
        <taxon>Rophitinae</taxon>
        <taxon>Dufourea</taxon>
    </lineage>
</organism>
<accession>A0A154P4B6</accession>
<dbReference type="Proteomes" id="UP000076502">
    <property type="component" value="Unassembled WGS sequence"/>
</dbReference>
<reference evidence="1 2" key="1">
    <citation type="submission" date="2015-07" db="EMBL/GenBank/DDBJ databases">
        <title>The genome of Dufourea novaeangliae.</title>
        <authorList>
            <person name="Pan H."/>
            <person name="Kapheim K."/>
        </authorList>
    </citation>
    <scope>NUCLEOTIDE SEQUENCE [LARGE SCALE GENOMIC DNA]</scope>
    <source>
        <strain evidence="1">0120121106</strain>
        <tissue evidence="1">Whole body</tissue>
    </source>
</reference>
<evidence type="ECO:0000313" key="2">
    <source>
        <dbReference type="Proteomes" id="UP000076502"/>
    </source>
</evidence>
<gene>
    <name evidence="1" type="ORF">WN55_07917</name>
</gene>
<keyword evidence="2" id="KW-1185">Reference proteome</keyword>
<name>A0A154P4B6_DUFNO</name>
<protein>
    <submittedName>
        <fullName evidence="1">Uncharacterized protein</fullName>
    </submittedName>
</protein>
<dbReference type="AlphaFoldDB" id="A0A154P4B6"/>
<feature type="non-terminal residue" evidence="1">
    <location>
        <position position="1"/>
    </location>
</feature>